<keyword evidence="1" id="KW-0472">Membrane</keyword>
<reference evidence="2" key="1">
    <citation type="journal article" date="2023" name="Int. J. Syst. Evol. Microbiol.">
        <title>&lt;i&gt;Holtiella tumoricola&lt;/i&gt; gen. nov. sp. nov., isolated from a human clinical sample.</title>
        <authorList>
            <person name="Allen-Vercoe E."/>
            <person name="Daigneault M.C."/>
            <person name="Vancuren S.J."/>
            <person name="Cochrane K."/>
            <person name="O'Neal L.L."/>
            <person name="Sankaranarayanan K."/>
            <person name="Lawson P.A."/>
        </authorList>
    </citation>
    <scope>NUCLEOTIDE SEQUENCE</scope>
    <source>
        <strain evidence="2">CC70A</strain>
    </source>
</reference>
<name>A0AA42DRR4_9FIRM</name>
<keyword evidence="1" id="KW-0812">Transmembrane</keyword>
<keyword evidence="3" id="KW-1185">Reference proteome</keyword>
<organism evidence="2 3">
    <name type="scientific">Holtiella tumoricola</name>
    <dbReference type="NCBI Taxonomy" id="3018743"/>
    <lineage>
        <taxon>Bacteria</taxon>
        <taxon>Bacillati</taxon>
        <taxon>Bacillota</taxon>
        <taxon>Clostridia</taxon>
        <taxon>Lachnospirales</taxon>
        <taxon>Cellulosilyticaceae</taxon>
        <taxon>Holtiella</taxon>
    </lineage>
</organism>
<evidence type="ECO:0000313" key="2">
    <source>
        <dbReference type="EMBL" id="MDA3733798.1"/>
    </source>
</evidence>
<dbReference type="Proteomes" id="UP001169242">
    <property type="component" value="Unassembled WGS sequence"/>
</dbReference>
<accession>A0AA42DRR4</accession>
<evidence type="ECO:0000256" key="1">
    <source>
        <dbReference type="SAM" id="Phobius"/>
    </source>
</evidence>
<keyword evidence="1" id="KW-1133">Transmembrane helix</keyword>
<evidence type="ECO:0000313" key="3">
    <source>
        <dbReference type="Proteomes" id="UP001169242"/>
    </source>
</evidence>
<dbReference type="Pfam" id="PF05137">
    <property type="entry name" value="PilN"/>
    <property type="match status" value="1"/>
</dbReference>
<feature type="transmembrane region" description="Helical" evidence="1">
    <location>
        <begin position="26"/>
        <end position="47"/>
    </location>
</feature>
<dbReference type="InterPro" id="IPR007813">
    <property type="entry name" value="PilN"/>
</dbReference>
<proteinExistence type="predicted"/>
<comment type="caution">
    <text evidence="2">The sequence shown here is derived from an EMBL/GenBank/DDBJ whole genome shotgun (WGS) entry which is preliminary data.</text>
</comment>
<dbReference type="RefSeq" id="WP_271013507.1">
    <property type="nucleotide sequence ID" value="NZ_JAQIFT010000068.1"/>
</dbReference>
<gene>
    <name evidence="2" type="ORF">PBV87_20200</name>
</gene>
<sequence>MLIKDINFFERYMEEKKRAKNISKKAIGQILTVSSIVIGTIVTASIMQVVNGDLQSNIDHINTYIHSEDVARQSADVAAKEAILNNAVEYFNAIETANQKLATIIKPDRELITNLTSLLPNGTSITSFSISGGNILLQCASDQESTLATYVHNLRSLKSVFSVNYSGYQKNESKYTTSIQITLNPGGE</sequence>
<protein>
    <submittedName>
        <fullName evidence="2">Uncharacterized protein</fullName>
    </submittedName>
</protein>
<dbReference type="EMBL" id="JAQIFT010000068">
    <property type="protein sequence ID" value="MDA3733798.1"/>
    <property type="molecule type" value="Genomic_DNA"/>
</dbReference>
<dbReference type="AlphaFoldDB" id="A0AA42DRR4"/>